<feature type="region of interest" description="Disordered" evidence="2">
    <location>
        <begin position="234"/>
        <end position="357"/>
    </location>
</feature>
<dbReference type="PANTHER" id="PTHR31099:SF28">
    <property type="entry name" value="F5J5.12"/>
    <property type="match status" value="1"/>
</dbReference>
<comment type="caution">
    <text evidence="4">The sequence shown here is derived from an EMBL/GenBank/DDBJ whole genome shotgun (WGS) entry which is preliminary data.</text>
</comment>
<dbReference type="Proteomes" id="UP000585474">
    <property type="component" value="Unassembled WGS sequence"/>
</dbReference>
<name>A0A7J0EMQ7_9ERIC</name>
<protein>
    <recommendedName>
        <fullName evidence="3">Transposase (putative) gypsy type domain-containing protein</fullName>
    </recommendedName>
</protein>
<dbReference type="PANTHER" id="PTHR31099">
    <property type="entry name" value="OS06G0165300 PROTEIN"/>
    <property type="match status" value="1"/>
</dbReference>
<accession>A0A7J0EMQ7</accession>
<dbReference type="Pfam" id="PF04195">
    <property type="entry name" value="Transposase_28"/>
    <property type="match status" value="1"/>
</dbReference>
<keyword evidence="5" id="KW-1185">Reference proteome</keyword>
<dbReference type="OrthoDB" id="687305at2759"/>
<dbReference type="InterPro" id="IPR007321">
    <property type="entry name" value="Transposase_28"/>
</dbReference>
<evidence type="ECO:0000256" key="1">
    <source>
        <dbReference type="SAM" id="Coils"/>
    </source>
</evidence>
<evidence type="ECO:0000313" key="5">
    <source>
        <dbReference type="Proteomes" id="UP000585474"/>
    </source>
</evidence>
<sequence length="525" mass="57221">MSCLRLNWTSSDLPIHFPQAYDFGFLGMARLFLSARPGEVAFYEAAFLAGLRLPIHPTIREILIHYKICPAQLSPNAWRSVICSLVIWRHFKRHLSCDEFRCLYSLSPLPDSGWYYFKARPEKNLFRGSPSNVKGWKDEVFFCLGGRVGVPFGRGRQRYYSTSTQILGNASGGDNTTSGDEGEFGTCEDSDSVEYLGVIRRGIGGAIRRALPGIPDETLLRWLGGKVKDPFTNLLSGTSGSSSDSGSDSIPDSELPPELRSDAMSARGKAVAEKAKKATAAKHPTKGVVIGEKRTREGDPVIEIGEPDSSKGKETVPPPLPKRFKSNRGAINARGRAAKAGTSSSAGDRGSESMSDASVARRLLTEVIPASDKKEVDQLSENDLVAKSFHALGQTFTWLARDSAELELVKAQKRAVKAETRLAELNEEISRPGTEVDDLKATVAELTSKLAKAKELAIEDFKASEEFKAAVTDSAATYFGDGFEFCKRQLLHQFPNLGADVANMAMDPSFAEEEEATTKEGGDHV</sequence>
<organism evidence="4 5">
    <name type="scientific">Actinidia rufa</name>
    <dbReference type="NCBI Taxonomy" id="165716"/>
    <lineage>
        <taxon>Eukaryota</taxon>
        <taxon>Viridiplantae</taxon>
        <taxon>Streptophyta</taxon>
        <taxon>Embryophyta</taxon>
        <taxon>Tracheophyta</taxon>
        <taxon>Spermatophyta</taxon>
        <taxon>Magnoliopsida</taxon>
        <taxon>eudicotyledons</taxon>
        <taxon>Gunneridae</taxon>
        <taxon>Pentapetalae</taxon>
        <taxon>asterids</taxon>
        <taxon>Ericales</taxon>
        <taxon>Actinidiaceae</taxon>
        <taxon>Actinidia</taxon>
    </lineage>
</organism>
<feature type="compositionally biased region" description="Low complexity" evidence="2">
    <location>
        <begin position="328"/>
        <end position="341"/>
    </location>
</feature>
<proteinExistence type="predicted"/>
<reference evidence="4 5" key="1">
    <citation type="submission" date="2019-07" db="EMBL/GenBank/DDBJ databases">
        <title>De Novo Assembly of kiwifruit Actinidia rufa.</title>
        <authorList>
            <person name="Sugita-Konishi S."/>
            <person name="Sato K."/>
            <person name="Mori E."/>
            <person name="Abe Y."/>
            <person name="Kisaki G."/>
            <person name="Hamano K."/>
            <person name="Suezawa K."/>
            <person name="Otani M."/>
            <person name="Fukuda T."/>
            <person name="Manabe T."/>
            <person name="Gomi K."/>
            <person name="Tabuchi M."/>
            <person name="Akimitsu K."/>
            <person name="Kataoka I."/>
        </authorList>
    </citation>
    <scope>NUCLEOTIDE SEQUENCE [LARGE SCALE GENOMIC DNA]</scope>
    <source>
        <strain evidence="5">cv. Fuchu</strain>
    </source>
</reference>
<keyword evidence="1" id="KW-0175">Coiled coil</keyword>
<feature type="domain" description="Transposase (putative) gypsy type" evidence="3">
    <location>
        <begin position="43"/>
        <end position="106"/>
    </location>
</feature>
<feature type="compositionally biased region" description="Low complexity" evidence="2">
    <location>
        <begin position="236"/>
        <end position="253"/>
    </location>
</feature>
<evidence type="ECO:0000259" key="3">
    <source>
        <dbReference type="Pfam" id="PF04195"/>
    </source>
</evidence>
<dbReference type="EMBL" id="BJWL01000005">
    <property type="protein sequence ID" value="GFY87269.1"/>
    <property type="molecule type" value="Genomic_DNA"/>
</dbReference>
<evidence type="ECO:0000313" key="4">
    <source>
        <dbReference type="EMBL" id="GFY87269.1"/>
    </source>
</evidence>
<gene>
    <name evidence="4" type="ORF">Acr_05g0009080</name>
</gene>
<feature type="coiled-coil region" evidence="1">
    <location>
        <begin position="401"/>
        <end position="456"/>
    </location>
</feature>
<evidence type="ECO:0000256" key="2">
    <source>
        <dbReference type="SAM" id="MobiDB-lite"/>
    </source>
</evidence>
<dbReference type="AlphaFoldDB" id="A0A7J0EMQ7"/>
<feature type="compositionally biased region" description="Polar residues" evidence="2">
    <location>
        <begin position="342"/>
        <end position="356"/>
    </location>
</feature>